<evidence type="ECO:0000256" key="1">
    <source>
        <dbReference type="SAM" id="MobiDB-lite"/>
    </source>
</evidence>
<feature type="compositionally biased region" description="Acidic residues" evidence="1">
    <location>
        <begin position="319"/>
        <end position="338"/>
    </location>
</feature>
<feature type="domain" description="Plasmodium RESA N-terminal" evidence="3">
    <location>
        <begin position="160"/>
        <end position="285"/>
    </location>
</feature>
<feature type="compositionally biased region" description="Basic and acidic residues" evidence="1">
    <location>
        <begin position="303"/>
        <end position="318"/>
    </location>
</feature>
<dbReference type="EMBL" id="LT969567">
    <property type="protein sequence ID" value="SOV76066.1"/>
    <property type="molecule type" value="Genomic_DNA"/>
</dbReference>
<sequence>MCNKLSSGSNMNKSELGDSCTKMKRKYRSSYVQYICLTICVIGMLYIKLRNEYEIHTASGTQNNNVYLRNLSELQKGNHYCSLRNTNSPDNSKKNKVKNNLTDNNDKRKLGNNKDKRNNNDNNNNKGKQNSINKRKTENIPITMHDKILSLTYNDLSRKYTKEQMKNIIDALQNIPPRRGLENIWNHTLKTANIGRKKLGNELKAYEKKYGECYEYRPNSRGYYKPVLIKQPDEFNERLKIHAHDYTIMFYELIDGDHTLDDLKNYLNSFLEGFENLMNLLFNKYKIKFQQKNMEIPTLDTIYDTKNEDDKEEGKNEDDKEEGENEDDKEEGENEDDKEEGKKEDDKEEGKKEEVKKGGKK</sequence>
<evidence type="ECO:0000259" key="3">
    <source>
        <dbReference type="Pfam" id="PF09687"/>
    </source>
</evidence>
<feature type="region of interest" description="Disordered" evidence="1">
    <location>
        <begin position="80"/>
        <end position="139"/>
    </location>
</feature>
<dbReference type="VEuPathDB" id="PlasmoDB:PRCDC_0005100"/>
<dbReference type="VEuPathDB" id="PlasmoDB:PRG01_0402100"/>
<dbReference type="AlphaFoldDB" id="A0A2P9D4T7"/>
<feature type="compositionally biased region" description="Low complexity" evidence="1">
    <location>
        <begin position="120"/>
        <end position="132"/>
    </location>
</feature>
<evidence type="ECO:0000256" key="2">
    <source>
        <dbReference type="SAM" id="Phobius"/>
    </source>
</evidence>
<name>A0A2P9D4T7_PLARE</name>
<dbReference type="InterPro" id="IPR019111">
    <property type="entry name" value="PRESA_N"/>
</dbReference>
<organism evidence="4 5">
    <name type="scientific">Plasmodium reichenowi</name>
    <dbReference type="NCBI Taxonomy" id="5854"/>
    <lineage>
        <taxon>Eukaryota</taxon>
        <taxon>Sar</taxon>
        <taxon>Alveolata</taxon>
        <taxon>Apicomplexa</taxon>
        <taxon>Aconoidasida</taxon>
        <taxon>Haemosporida</taxon>
        <taxon>Plasmodiidae</taxon>
        <taxon>Plasmodium</taxon>
        <taxon>Plasmodium (Laverania)</taxon>
    </lineage>
</organism>
<feature type="compositionally biased region" description="Basic and acidic residues" evidence="1">
    <location>
        <begin position="339"/>
        <end position="361"/>
    </location>
</feature>
<feature type="compositionally biased region" description="Basic and acidic residues" evidence="1">
    <location>
        <begin position="104"/>
        <end position="119"/>
    </location>
</feature>
<feature type="region of interest" description="Disordered" evidence="1">
    <location>
        <begin position="300"/>
        <end position="361"/>
    </location>
</feature>
<dbReference type="OrthoDB" id="376477at2759"/>
<dbReference type="Proteomes" id="UP000240500">
    <property type="component" value="Chromosome 4"/>
</dbReference>
<dbReference type="InterPro" id="IPR006526">
    <property type="entry name" value="Export_prot_PHISTa/b/c"/>
</dbReference>
<dbReference type="Pfam" id="PF09687">
    <property type="entry name" value="PRESAN"/>
    <property type="match status" value="1"/>
</dbReference>
<keyword evidence="2" id="KW-0812">Transmembrane</keyword>
<accession>A0A2P9D4T7</accession>
<reference evidence="4 5" key="1">
    <citation type="submission" date="2016-09" db="EMBL/GenBank/DDBJ databases">
        <authorList>
            <consortium name="Pathogen Informatics"/>
        </authorList>
    </citation>
    <scope>NUCLEOTIDE SEQUENCE [LARGE SCALE GENOMIC DNA]</scope>
</reference>
<evidence type="ECO:0000313" key="4">
    <source>
        <dbReference type="EMBL" id="SOV76066.1"/>
    </source>
</evidence>
<keyword evidence="2" id="KW-0472">Membrane</keyword>
<gene>
    <name evidence="4" type="ORF">PRG01_0402100</name>
</gene>
<proteinExistence type="predicted"/>
<keyword evidence="2" id="KW-1133">Transmembrane helix</keyword>
<protein>
    <recommendedName>
        <fullName evidence="3">Plasmodium RESA N-terminal domain-containing protein</fullName>
    </recommendedName>
</protein>
<feature type="transmembrane region" description="Helical" evidence="2">
    <location>
        <begin position="31"/>
        <end position="49"/>
    </location>
</feature>
<evidence type="ECO:0000313" key="5">
    <source>
        <dbReference type="Proteomes" id="UP000240500"/>
    </source>
</evidence>
<dbReference type="NCBIfam" id="TIGR01639">
    <property type="entry name" value="P_fal_TIGR01639"/>
    <property type="match status" value="1"/>
</dbReference>